<dbReference type="AlphaFoldDB" id="A0A483EZR9"/>
<dbReference type="SUPFAM" id="SSF53448">
    <property type="entry name" value="Nucleotide-diphospho-sugar transferases"/>
    <property type="match status" value="1"/>
</dbReference>
<dbReference type="PANTHER" id="PTHR22916:SF3">
    <property type="entry name" value="UDP-GLCNAC:BETAGAL BETA-1,3-N-ACETYLGLUCOSAMINYLTRANSFERASE-LIKE PROTEIN 1"/>
    <property type="match status" value="1"/>
</dbReference>
<dbReference type="PANTHER" id="PTHR22916">
    <property type="entry name" value="GLYCOSYLTRANSFERASE"/>
    <property type="match status" value="1"/>
</dbReference>
<protein>
    <submittedName>
        <fullName evidence="2">Glycosyltransferase</fullName>
    </submittedName>
</protein>
<reference evidence="2" key="1">
    <citation type="submission" date="2019-01" db="EMBL/GenBank/DDBJ databases">
        <authorList>
            <person name="Lista F."/>
            <person name="Anselmo A."/>
        </authorList>
    </citation>
    <scope>NUCLEOTIDE SEQUENCE</scope>
    <source>
        <strain evidence="2">21S</strain>
    </source>
</reference>
<accession>A0A483EZR9</accession>
<sequence length="240" mass="28056">MALVTVYITTCNRLELLKRCLNSIKEQTIRDIEIIVVDDNSNDDTALFMKSECEKDTRIKYLRNDINRGACYSRNKAISVASSEYITGCDDDDYFEKDRIKSFVENSDKLEQFVFLYTDSLWLTSRGVNKAGINKFAKAIVSSEDLLYFNYVGNQVFTKTSILQKYLFDVNLPAWQDFECWFRILRGTNKKALRINSYNYIQDISHPFSRISSGKQDRIIKAYDLFCNKYNLKESEKKIL</sequence>
<evidence type="ECO:0000259" key="1">
    <source>
        <dbReference type="Pfam" id="PF00535"/>
    </source>
</evidence>
<proteinExistence type="predicted"/>
<dbReference type="GO" id="GO:0016758">
    <property type="term" value="F:hexosyltransferase activity"/>
    <property type="evidence" value="ECO:0007669"/>
    <property type="project" value="UniProtKB-ARBA"/>
</dbReference>
<dbReference type="InterPro" id="IPR001173">
    <property type="entry name" value="Glyco_trans_2-like"/>
</dbReference>
<organism evidence="2">
    <name type="scientific">Klebsiella pneumoniae</name>
    <dbReference type="NCBI Taxonomy" id="573"/>
    <lineage>
        <taxon>Bacteria</taxon>
        <taxon>Pseudomonadati</taxon>
        <taxon>Pseudomonadota</taxon>
        <taxon>Gammaproteobacteria</taxon>
        <taxon>Enterobacterales</taxon>
        <taxon>Enterobacteriaceae</taxon>
        <taxon>Klebsiella/Raoultella group</taxon>
        <taxon>Klebsiella</taxon>
        <taxon>Klebsiella pneumoniae complex</taxon>
    </lineage>
</organism>
<feature type="domain" description="Glycosyltransferase 2-like" evidence="1">
    <location>
        <begin position="5"/>
        <end position="110"/>
    </location>
</feature>
<dbReference type="CDD" id="cd00761">
    <property type="entry name" value="Glyco_tranf_GTA_type"/>
    <property type="match status" value="1"/>
</dbReference>
<dbReference type="Gene3D" id="3.90.550.10">
    <property type="entry name" value="Spore Coat Polysaccharide Biosynthesis Protein SpsA, Chain A"/>
    <property type="match status" value="1"/>
</dbReference>
<feature type="non-terminal residue" evidence="2">
    <location>
        <position position="240"/>
    </location>
</feature>
<keyword evidence="2" id="KW-0808">Transferase</keyword>
<dbReference type="Pfam" id="PF00535">
    <property type="entry name" value="Glycos_transf_2"/>
    <property type="match status" value="1"/>
</dbReference>
<comment type="caution">
    <text evidence="2">The sequence shown here is derived from an EMBL/GenBank/DDBJ whole genome shotgun (WGS) entry which is preliminary data.</text>
</comment>
<dbReference type="EMBL" id="SDCB01000099">
    <property type="protein sequence ID" value="TCW89004.1"/>
    <property type="molecule type" value="Genomic_DNA"/>
</dbReference>
<dbReference type="InterPro" id="IPR029044">
    <property type="entry name" value="Nucleotide-diphossugar_trans"/>
</dbReference>
<gene>
    <name evidence="2" type="ORF">ETE82_27285</name>
</gene>
<name>A0A483EZR9_KLEPN</name>
<evidence type="ECO:0000313" key="2">
    <source>
        <dbReference type="EMBL" id="TCW89004.1"/>
    </source>
</evidence>